<dbReference type="Proteomes" id="UP000188268">
    <property type="component" value="Unassembled WGS sequence"/>
</dbReference>
<organism evidence="1 2">
    <name type="scientific">Corchorus capsularis</name>
    <name type="common">Jute</name>
    <dbReference type="NCBI Taxonomy" id="210143"/>
    <lineage>
        <taxon>Eukaryota</taxon>
        <taxon>Viridiplantae</taxon>
        <taxon>Streptophyta</taxon>
        <taxon>Embryophyta</taxon>
        <taxon>Tracheophyta</taxon>
        <taxon>Spermatophyta</taxon>
        <taxon>Magnoliopsida</taxon>
        <taxon>eudicotyledons</taxon>
        <taxon>Gunneridae</taxon>
        <taxon>Pentapetalae</taxon>
        <taxon>rosids</taxon>
        <taxon>malvids</taxon>
        <taxon>Malvales</taxon>
        <taxon>Malvaceae</taxon>
        <taxon>Grewioideae</taxon>
        <taxon>Apeibeae</taxon>
        <taxon>Corchorus</taxon>
    </lineage>
</organism>
<dbReference type="Gramene" id="OMO72929">
    <property type="protein sequence ID" value="OMO72929"/>
    <property type="gene ID" value="CCACVL1_17513"/>
</dbReference>
<evidence type="ECO:0000313" key="1">
    <source>
        <dbReference type="EMBL" id="OMO72929.1"/>
    </source>
</evidence>
<dbReference type="EMBL" id="AWWV01011313">
    <property type="protein sequence ID" value="OMO72929.1"/>
    <property type="molecule type" value="Genomic_DNA"/>
</dbReference>
<evidence type="ECO:0000313" key="2">
    <source>
        <dbReference type="Proteomes" id="UP000188268"/>
    </source>
</evidence>
<sequence length="300" mass="34044">MEQATATILGMRFLGIDSNGDAIHVQVDARSISAYRPLIIEGALYILSNFQVGTPRIQLIAMRSTLMIWLTRTSLMEPVDHDLTPFPRHWFDFASETQLNRLANTNRFLTVREPIEARRRPLLTEVLRKNLKPANCDAYILQQPHIQSAMYTNGLANFVFPELNINTANPTPQPVDLTAPSNNYKLNSDEEVVYLFQAEDILQVQLMIYTYRTINSRLLAYQLRFKIGTENSLVHHETVAEPFQAPTNFTALYYNARGAALPSFRAHLLELVDEYHLMVIIITETRLGAGDANPVASILQ</sequence>
<dbReference type="OrthoDB" id="687755at2759"/>
<protein>
    <submittedName>
        <fullName evidence="1">Uncharacterized protein</fullName>
    </submittedName>
</protein>
<gene>
    <name evidence="1" type="ORF">CCACVL1_17513</name>
</gene>
<comment type="caution">
    <text evidence="1">The sequence shown here is derived from an EMBL/GenBank/DDBJ whole genome shotgun (WGS) entry which is preliminary data.</text>
</comment>
<dbReference type="AlphaFoldDB" id="A0A1R3HRA8"/>
<accession>A0A1R3HRA8</accession>
<keyword evidence="2" id="KW-1185">Reference proteome</keyword>
<name>A0A1R3HRA8_COCAP</name>
<reference evidence="1 2" key="1">
    <citation type="submission" date="2013-09" db="EMBL/GenBank/DDBJ databases">
        <title>Corchorus capsularis genome sequencing.</title>
        <authorList>
            <person name="Alam M."/>
            <person name="Haque M.S."/>
            <person name="Islam M.S."/>
            <person name="Emdad E.M."/>
            <person name="Islam M.M."/>
            <person name="Ahmed B."/>
            <person name="Halim A."/>
            <person name="Hossen Q.M.M."/>
            <person name="Hossain M.Z."/>
            <person name="Ahmed R."/>
            <person name="Khan M.M."/>
            <person name="Islam R."/>
            <person name="Rashid M.M."/>
            <person name="Khan S.A."/>
            <person name="Rahman M.S."/>
            <person name="Alam M."/>
        </authorList>
    </citation>
    <scope>NUCLEOTIDE SEQUENCE [LARGE SCALE GENOMIC DNA]</scope>
    <source>
        <strain evidence="2">cv. CVL-1</strain>
        <tissue evidence="1">Whole seedling</tissue>
    </source>
</reference>
<proteinExistence type="predicted"/>